<dbReference type="PROSITE" id="PS51272">
    <property type="entry name" value="SLH"/>
    <property type="match status" value="1"/>
</dbReference>
<dbReference type="InterPro" id="IPR001119">
    <property type="entry name" value="SLH_dom"/>
</dbReference>
<sequence length="128" mass="14357">MAIGRKRHCVSGWRESITREELAVVIARLLYVENTDLSGLSVFVDSDQIASWSAPAVAWLVEKQLLKGYPDGTFRPKQSLTRAEAVTVLTRALALSQPALRCSRRRGHMVRPIIRLLSTGMRLSLPRM</sequence>
<dbReference type="Pfam" id="PF00395">
    <property type="entry name" value="SLH"/>
    <property type="match status" value="1"/>
</dbReference>
<dbReference type="Proteomes" id="UP000310636">
    <property type="component" value="Unassembled WGS sequence"/>
</dbReference>
<name>A0A4S4BPQ2_9BACL</name>
<evidence type="ECO:0000313" key="2">
    <source>
        <dbReference type="EMBL" id="THF76736.1"/>
    </source>
</evidence>
<dbReference type="AlphaFoldDB" id="A0A4S4BPQ2"/>
<organism evidence="2 3">
    <name type="scientific">Cohnella fermenti</name>
    <dbReference type="NCBI Taxonomy" id="2565925"/>
    <lineage>
        <taxon>Bacteria</taxon>
        <taxon>Bacillati</taxon>
        <taxon>Bacillota</taxon>
        <taxon>Bacilli</taxon>
        <taxon>Bacillales</taxon>
        <taxon>Paenibacillaceae</taxon>
        <taxon>Cohnella</taxon>
    </lineage>
</organism>
<reference evidence="2 3" key="1">
    <citation type="submission" date="2019-04" db="EMBL/GenBank/DDBJ databases">
        <title>Cohnella sp. nov. isolated from preserved vegetables.</title>
        <authorList>
            <person name="Lin S.-Y."/>
            <person name="Hung M.-H."/>
            <person name="Young C.-C."/>
        </authorList>
    </citation>
    <scope>NUCLEOTIDE SEQUENCE [LARGE SCALE GENOMIC DNA]</scope>
    <source>
        <strain evidence="2 3">CC-MHH1044</strain>
    </source>
</reference>
<dbReference type="PANTHER" id="PTHR43308">
    <property type="entry name" value="OUTER MEMBRANE PROTEIN ALPHA-RELATED"/>
    <property type="match status" value="1"/>
</dbReference>
<feature type="domain" description="SLH" evidence="1">
    <location>
        <begin position="40"/>
        <end position="103"/>
    </location>
</feature>
<accession>A0A4S4BPQ2</accession>
<gene>
    <name evidence="2" type="ORF">E6C55_18390</name>
</gene>
<evidence type="ECO:0000313" key="3">
    <source>
        <dbReference type="Proteomes" id="UP000310636"/>
    </source>
</evidence>
<dbReference type="OrthoDB" id="5845122at2"/>
<protein>
    <submittedName>
        <fullName evidence="2">S-layer homology domain-containing protein</fullName>
    </submittedName>
</protein>
<dbReference type="EMBL" id="SSOB01000023">
    <property type="protein sequence ID" value="THF76736.1"/>
    <property type="molecule type" value="Genomic_DNA"/>
</dbReference>
<comment type="caution">
    <text evidence="2">The sequence shown here is derived from an EMBL/GenBank/DDBJ whole genome shotgun (WGS) entry which is preliminary data.</text>
</comment>
<proteinExistence type="predicted"/>
<dbReference type="RefSeq" id="WP_136371274.1">
    <property type="nucleotide sequence ID" value="NZ_SSOB01000023.1"/>
</dbReference>
<dbReference type="InterPro" id="IPR051465">
    <property type="entry name" value="Cell_Envelope_Struct_Comp"/>
</dbReference>
<keyword evidence="3" id="KW-1185">Reference proteome</keyword>
<evidence type="ECO:0000259" key="1">
    <source>
        <dbReference type="PROSITE" id="PS51272"/>
    </source>
</evidence>